<organism evidence="2 3">
    <name type="scientific">Mucor circinelloides f. circinelloides (strain 1006PhL)</name>
    <name type="common">Mucormycosis agent</name>
    <name type="synonym">Calyptromyces circinelloides</name>
    <dbReference type="NCBI Taxonomy" id="1220926"/>
    <lineage>
        <taxon>Eukaryota</taxon>
        <taxon>Fungi</taxon>
        <taxon>Fungi incertae sedis</taxon>
        <taxon>Mucoromycota</taxon>
        <taxon>Mucoromycotina</taxon>
        <taxon>Mucoromycetes</taxon>
        <taxon>Mucorales</taxon>
        <taxon>Mucorineae</taxon>
        <taxon>Mucoraceae</taxon>
        <taxon>Mucor</taxon>
    </lineage>
</organism>
<evidence type="ECO:0000313" key="2">
    <source>
        <dbReference type="EMBL" id="EPB87552.1"/>
    </source>
</evidence>
<evidence type="ECO:0000256" key="1">
    <source>
        <dbReference type="SAM" id="MobiDB-lite"/>
    </source>
</evidence>
<dbReference type="InParanoid" id="S2JGC5"/>
<proteinExistence type="predicted"/>
<sequence length="241" mass="27311">MYRYLSLQDKEQPSYLIITAALLKAEVYWVCSAISCLYHSTASGKSITTQSTAPHDNSKITDQIIITAIDDPSDSEHDGTQLNEMEHHTAHRRLSLPLPVMDDVDDDDGNDDIRYRPSAADEMTGKTCPPVWWQKAKIKLSHSRNNSLHQTITNSSLNNTAFISKDHTVNDDCRPVLDYLQSIHSRHSSASSAISQHSVSSSSEKRHHHRTREMMTKIKRRIIKISRHRRGASLDLDTLKL</sequence>
<dbReference type="AlphaFoldDB" id="S2JGC5"/>
<dbReference type="OMA" id="VWWQKAK"/>
<protein>
    <submittedName>
        <fullName evidence="2">Uncharacterized protein</fullName>
    </submittedName>
</protein>
<name>S2JGC5_MUCC1</name>
<dbReference type="OrthoDB" id="2284908at2759"/>
<feature type="region of interest" description="Disordered" evidence="1">
    <location>
        <begin position="188"/>
        <end position="212"/>
    </location>
</feature>
<evidence type="ECO:0000313" key="3">
    <source>
        <dbReference type="Proteomes" id="UP000014254"/>
    </source>
</evidence>
<dbReference type="EMBL" id="KE123966">
    <property type="protein sequence ID" value="EPB87552.1"/>
    <property type="molecule type" value="Genomic_DNA"/>
</dbReference>
<keyword evidence="3" id="KW-1185">Reference proteome</keyword>
<dbReference type="VEuPathDB" id="FungiDB:HMPREF1544_05643"/>
<gene>
    <name evidence="2" type="ORF">HMPREF1544_05643</name>
</gene>
<feature type="compositionally biased region" description="Low complexity" evidence="1">
    <location>
        <begin position="188"/>
        <end position="202"/>
    </location>
</feature>
<dbReference type="Proteomes" id="UP000014254">
    <property type="component" value="Unassembled WGS sequence"/>
</dbReference>
<accession>S2JGC5</accession>
<reference evidence="3" key="1">
    <citation type="submission" date="2013-05" db="EMBL/GenBank/DDBJ databases">
        <title>The Genome sequence of Mucor circinelloides f. circinelloides 1006PhL.</title>
        <authorList>
            <consortium name="The Broad Institute Genomics Platform"/>
            <person name="Cuomo C."/>
            <person name="Earl A."/>
            <person name="Findley K."/>
            <person name="Lee S.C."/>
            <person name="Walker B."/>
            <person name="Young S."/>
            <person name="Zeng Q."/>
            <person name="Gargeya S."/>
            <person name="Fitzgerald M."/>
            <person name="Haas B."/>
            <person name="Abouelleil A."/>
            <person name="Allen A.W."/>
            <person name="Alvarado L."/>
            <person name="Arachchi H.M."/>
            <person name="Berlin A.M."/>
            <person name="Chapman S.B."/>
            <person name="Gainer-Dewar J."/>
            <person name="Goldberg J."/>
            <person name="Griggs A."/>
            <person name="Gujja S."/>
            <person name="Hansen M."/>
            <person name="Howarth C."/>
            <person name="Imamovic A."/>
            <person name="Ireland A."/>
            <person name="Larimer J."/>
            <person name="McCowan C."/>
            <person name="Murphy C."/>
            <person name="Pearson M."/>
            <person name="Poon T.W."/>
            <person name="Priest M."/>
            <person name="Roberts A."/>
            <person name="Saif S."/>
            <person name="Shea T."/>
            <person name="Sisk P."/>
            <person name="Sykes S."/>
            <person name="Wortman J."/>
            <person name="Nusbaum C."/>
            <person name="Birren B."/>
        </authorList>
    </citation>
    <scope>NUCLEOTIDE SEQUENCE [LARGE SCALE GENOMIC DNA]</scope>
    <source>
        <strain evidence="3">1006PhL</strain>
    </source>
</reference>